<dbReference type="Pfam" id="PF00673">
    <property type="entry name" value="Ribosomal_L5_C"/>
    <property type="match status" value="1"/>
</dbReference>
<dbReference type="AlphaFoldDB" id="A0A832E0U3"/>
<dbReference type="GO" id="GO:0000049">
    <property type="term" value="F:tRNA binding"/>
    <property type="evidence" value="ECO:0007669"/>
    <property type="project" value="UniProtKB-UniRule"/>
</dbReference>
<evidence type="ECO:0000313" key="9">
    <source>
        <dbReference type="EMBL" id="HEX61855.1"/>
    </source>
</evidence>
<evidence type="ECO:0000256" key="2">
    <source>
        <dbReference type="ARBA" id="ARBA00022980"/>
    </source>
</evidence>
<reference evidence="9" key="1">
    <citation type="journal article" date="2020" name="mSystems">
        <title>Genome- and Community-Level Interaction Insights into Carbon Utilization and Element Cycling Functions of Hydrothermarchaeota in Hydrothermal Sediment.</title>
        <authorList>
            <person name="Zhou Z."/>
            <person name="Liu Y."/>
            <person name="Xu W."/>
            <person name="Pan J."/>
            <person name="Luo Z.H."/>
            <person name="Li M."/>
        </authorList>
    </citation>
    <scope>NUCLEOTIDE SEQUENCE [LARGE SCALE GENOMIC DNA]</scope>
    <source>
        <strain evidence="9">SpSt-361</strain>
    </source>
</reference>
<dbReference type="PIRSF" id="PIRSF002161">
    <property type="entry name" value="Ribosomal_L5"/>
    <property type="match status" value="1"/>
</dbReference>
<evidence type="ECO:0000256" key="5">
    <source>
        <dbReference type="HAMAP-Rule" id="MF_01333"/>
    </source>
</evidence>
<evidence type="ECO:0000256" key="6">
    <source>
        <dbReference type="RuleBase" id="RU003930"/>
    </source>
</evidence>
<comment type="similarity">
    <text evidence="1 5 6">Belongs to the universal ribosomal protein uL5 family.</text>
</comment>
<dbReference type="InterPro" id="IPR002132">
    <property type="entry name" value="Ribosomal_uL5"/>
</dbReference>
<name>A0A832E0U3_UNCKA</name>
<gene>
    <name evidence="5" type="primary">rplE</name>
    <name evidence="9" type="ORF">ENR01_01720</name>
</gene>
<dbReference type="EMBL" id="DSPJ01000049">
    <property type="protein sequence ID" value="HEX61855.1"/>
    <property type="molecule type" value="Genomic_DNA"/>
</dbReference>
<comment type="caution">
    <text evidence="9">The sequence shown here is derived from an EMBL/GenBank/DDBJ whole genome shotgun (WGS) entry which is preliminary data.</text>
</comment>
<keyword evidence="5" id="KW-0694">RNA-binding</keyword>
<evidence type="ECO:0000256" key="4">
    <source>
        <dbReference type="ARBA" id="ARBA00035245"/>
    </source>
</evidence>
<dbReference type="SUPFAM" id="SSF55282">
    <property type="entry name" value="RL5-like"/>
    <property type="match status" value="1"/>
</dbReference>
<evidence type="ECO:0000259" key="7">
    <source>
        <dbReference type="Pfam" id="PF00281"/>
    </source>
</evidence>
<dbReference type="InterPro" id="IPR020930">
    <property type="entry name" value="Ribosomal_uL5_bac-type"/>
</dbReference>
<organism evidence="9">
    <name type="scientific">candidate division WWE3 bacterium</name>
    <dbReference type="NCBI Taxonomy" id="2053526"/>
    <lineage>
        <taxon>Bacteria</taxon>
        <taxon>Katanobacteria</taxon>
    </lineage>
</organism>
<dbReference type="GO" id="GO:1990904">
    <property type="term" value="C:ribonucleoprotein complex"/>
    <property type="evidence" value="ECO:0007669"/>
    <property type="project" value="UniProtKB-KW"/>
</dbReference>
<evidence type="ECO:0000259" key="8">
    <source>
        <dbReference type="Pfam" id="PF00673"/>
    </source>
</evidence>
<feature type="domain" description="Large ribosomal subunit protein uL5 N-terminal" evidence="7">
    <location>
        <begin position="22"/>
        <end position="78"/>
    </location>
</feature>
<dbReference type="GO" id="GO:0003735">
    <property type="term" value="F:structural constituent of ribosome"/>
    <property type="evidence" value="ECO:0007669"/>
    <property type="project" value="InterPro"/>
</dbReference>
<dbReference type="InterPro" id="IPR031309">
    <property type="entry name" value="Ribosomal_uL5_C"/>
</dbReference>
<dbReference type="InterPro" id="IPR022803">
    <property type="entry name" value="Ribosomal_uL5_dom_sf"/>
</dbReference>
<dbReference type="InterPro" id="IPR031310">
    <property type="entry name" value="Ribosomal_uL5_N"/>
</dbReference>
<sequence length="177" mass="19806">MLKDFYQREILPKLKEELGRGNSYAVPTIVKIVVNMGVGVEKDNREAIGKAKEELALITGQLPSVRTAKKAVASFNLRKGDQIGLAVTLRGRKMWDFLEKLVKVALPRTRDFKGVSRASFDQRGNLTIGIAEHISFPEIDPHKIDKVRGMEVTIVTNAGNDEKAYRVLKELGMPFKD</sequence>
<dbReference type="PANTHER" id="PTHR11994">
    <property type="entry name" value="60S RIBOSOMAL PROTEIN L11-RELATED"/>
    <property type="match status" value="1"/>
</dbReference>
<proteinExistence type="inferred from homology"/>
<keyword evidence="5" id="KW-0820">tRNA-binding</keyword>
<dbReference type="GO" id="GO:0005840">
    <property type="term" value="C:ribosome"/>
    <property type="evidence" value="ECO:0007669"/>
    <property type="project" value="UniProtKB-KW"/>
</dbReference>
<accession>A0A832E0U3</accession>
<feature type="domain" description="Large ribosomal subunit protein uL5 C-terminal" evidence="8">
    <location>
        <begin position="82"/>
        <end position="175"/>
    </location>
</feature>
<keyword evidence="3 5" id="KW-0687">Ribonucleoprotein</keyword>
<comment type="function">
    <text evidence="5">This is 1 of the proteins that bind and probably mediate the attachment of the 5S RNA into the large ribosomal subunit, where it forms part of the central protuberance. In the 70S ribosome it contacts protein S13 of the 30S subunit (bridge B1b), connecting the 2 subunits; this bridge is implicated in subunit movement. Contacts the P site tRNA; the 5S rRNA and some of its associated proteins might help stabilize positioning of ribosome-bound tRNAs.</text>
</comment>
<evidence type="ECO:0000256" key="3">
    <source>
        <dbReference type="ARBA" id="ARBA00023274"/>
    </source>
</evidence>
<evidence type="ECO:0000256" key="1">
    <source>
        <dbReference type="ARBA" id="ARBA00008553"/>
    </source>
</evidence>
<dbReference type="GO" id="GO:0006412">
    <property type="term" value="P:translation"/>
    <property type="evidence" value="ECO:0007669"/>
    <property type="project" value="UniProtKB-UniRule"/>
</dbReference>
<dbReference type="HAMAP" id="MF_01333_B">
    <property type="entry name" value="Ribosomal_uL5_B"/>
    <property type="match status" value="1"/>
</dbReference>
<dbReference type="Gene3D" id="3.30.1440.10">
    <property type="match status" value="1"/>
</dbReference>
<keyword evidence="2 5" id="KW-0689">Ribosomal protein</keyword>
<comment type="subunit">
    <text evidence="5">Part of the 50S ribosomal subunit; part of the 5S rRNA/L5/L18/L25 subcomplex. Contacts the 5S rRNA and the P site tRNA. Forms a bridge to the 30S subunit in the 70S ribosome.</text>
</comment>
<keyword evidence="5" id="KW-0699">rRNA-binding</keyword>
<dbReference type="Pfam" id="PF00281">
    <property type="entry name" value="Ribosomal_L5"/>
    <property type="match status" value="1"/>
</dbReference>
<dbReference type="NCBIfam" id="NF000585">
    <property type="entry name" value="PRK00010.1"/>
    <property type="match status" value="1"/>
</dbReference>
<dbReference type="FunFam" id="3.30.1440.10:FF:000001">
    <property type="entry name" value="50S ribosomal protein L5"/>
    <property type="match status" value="1"/>
</dbReference>
<protein>
    <recommendedName>
        <fullName evidence="4 5">Large ribosomal subunit protein uL5</fullName>
    </recommendedName>
</protein>
<dbReference type="GO" id="GO:0019843">
    <property type="term" value="F:rRNA binding"/>
    <property type="evidence" value="ECO:0007669"/>
    <property type="project" value="UniProtKB-UniRule"/>
</dbReference>